<keyword evidence="2" id="KW-1185">Reference proteome</keyword>
<name>A0A4D7AX99_9FIRM</name>
<dbReference type="AlphaFoldDB" id="A0A4D7AX99"/>
<protein>
    <submittedName>
        <fullName evidence="1">Hydrolase</fullName>
    </submittedName>
</protein>
<dbReference type="RefSeq" id="WP_136891607.1">
    <property type="nucleotide sequence ID" value="NZ_CP034413.3"/>
</dbReference>
<keyword evidence="1" id="KW-0378">Hydrolase</keyword>
<dbReference type="SUPFAM" id="SSF51395">
    <property type="entry name" value="FMN-linked oxidoreductases"/>
    <property type="match status" value="1"/>
</dbReference>
<proteinExistence type="predicted"/>
<dbReference type="Gene3D" id="3.20.20.70">
    <property type="entry name" value="Aldolase class I"/>
    <property type="match status" value="1"/>
</dbReference>
<dbReference type="EMBL" id="CP034413">
    <property type="protein sequence ID" value="QCI60406.1"/>
    <property type="molecule type" value="Genomic_DNA"/>
</dbReference>
<evidence type="ECO:0000313" key="2">
    <source>
        <dbReference type="Proteomes" id="UP000298642"/>
    </source>
</evidence>
<dbReference type="KEGG" id="obj:EIO64_15260"/>
<dbReference type="GO" id="GO:0016787">
    <property type="term" value="F:hydrolase activity"/>
    <property type="evidence" value="ECO:0007669"/>
    <property type="project" value="UniProtKB-KW"/>
</dbReference>
<accession>A0A4D7AX99</accession>
<organism evidence="1 2">
    <name type="scientific">Dysosmobacter welbionis</name>
    <dbReference type="NCBI Taxonomy" id="2093857"/>
    <lineage>
        <taxon>Bacteria</taxon>
        <taxon>Bacillati</taxon>
        <taxon>Bacillota</taxon>
        <taxon>Clostridia</taxon>
        <taxon>Eubacteriales</taxon>
        <taxon>Oscillospiraceae</taxon>
        <taxon>Dysosmobacter</taxon>
    </lineage>
</organism>
<gene>
    <name evidence="1" type="ORF">EIO64_15260</name>
</gene>
<evidence type="ECO:0000313" key="1">
    <source>
        <dbReference type="EMBL" id="QCI60406.1"/>
    </source>
</evidence>
<reference evidence="2" key="1">
    <citation type="submission" date="2018-12" db="EMBL/GenBank/DDBJ databases">
        <title>Dusodibacter welbiota gen. nov., sp. nov., isolated from human faeces and emended description of the Oscillibacter genus.</title>
        <authorList>
            <person name="Le Roy T."/>
            <person name="Van der Smissen P."/>
            <person name="Delzenne N."/>
            <person name="Muccioli G."/>
            <person name="Collet J.F."/>
            <person name="Cani P.D."/>
        </authorList>
    </citation>
    <scope>NUCLEOTIDE SEQUENCE [LARGE SCALE GENOMIC DNA]</scope>
    <source>
        <strain evidence="2">J115</strain>
    </source>
</reference>
<dbReference type="InterPro" id="IPR013785">
    <property type="entry name" value="Aldolase_TIM"/>
</dbReference>
<dbReference type="Proteomes" id="UP000298642">
    <property type="component" value="Chromosome"/>
</dbReference>
<sequence length="221" mass="23311">MAKQVPSYTGTLRNHSLTIPACVSECSGIRIFGRRIKSLAFSTDVAIIKNINADAIIAVYPFTPQPVISQAIISVSDVPVFVGVGGGITTGSRSVRLAIQSEHQGAYGVVLNAPTSDDVIRQIKKVVDIPVVITVVSAHTDIGSRLEAGADFLNVSGAAATPEIVAEIRRDFPEVPIIATGGPTEESILRTIQAGANAITYTPPSNGVLFARIMNQHRKAL</sequence>